<name>A0A0G4NHK4_VERLO</name>
<feature type="region of interest" description="Disordered" evidence="1">
    <location>
        <begin position="76"/>
        <end position="97"/>
    </location>
</feature>
<evidence type="ECO:0000256" key="1">
    <source>
        <dbReference type="SAM" id="MobiDB-lite"/>
    </source>
</evidence>
<feature type="region of interest" description="Disordered" evidence="1">
    <location>
        <begin position="1"/>
        <end position="63"/>
    </location>
</feature>
<feature type="compositionally biased region" description="Low complexity" evidence="1">
    <location>
        <begin position="1"/>
        <end position="45"/>
    </location>
</feature>
<sequence>EQPGAQADGPAQAEAAAAGHQQGDVLEQRAAGVRARAAGRAQQVLRLRRRHTHPRQPGARHRQVRVLVVDAARRRHGQEQLRVHDPRAGVQGHPQPGRRLQALQRLAAAHRRLRREQLRHLEPRSRCQPRRRVSADPHSLFA</sequence>
<feature type="compositionally biased region" description="Basic residues" evidence="1">
    <location>
        <begin position="46"/>
        <end position="63"/>
    </location>
</feature>
<evidence type="ECO:0000313" key="2">
    <source>
        <dbReference type="EMBL" id="CRK45919.1"/>
    </source>
</evidence>
<evidence type="ECO:0000313" key="3">
    <source>
        <dbReference type="Proteomes" id="UP000045706"/>
    </source>
</evidence>
<dbReference type="Proteomes" id="UP000045706">
    <property type="component" value="Unassembled WGS sequence"/>
</dbReference>
<gene>
    <name evidence="2" type="ORF">BN1723_019843</name>
</gene>
<feature type="non-terminal residue" evidence="2">
    <location>
        <position position="142"/>
    </location>
</feature>
<accession>A0A0G4NHK4</accession>
<feature type="compositionally biased region" description="Basic and acidic residues" evidence="1">
    <location>
        <begin position="77"/>
        <end position="87"/>
    </location>
</feature>
<protein>
    <submittedName>
        <fullName evidence="2">Uncharacterized protein</fullName>
    </submittedName>
</protein>
<organism evidence="2 3">
    <name type="scientific">Verticillium longisporum</name>
    <name type="common">Verticillium dahliae var. longisporum</name>
    <dbReference type="NCBI Taxonomy" id="100787"/>
    <lineage>
        <taxon>Eukaryota</taxon>
        <taxon>Fungi</taxon>
        <taxon>Dikarya</taxon>
        <taxon>Ascomycota</taxon>
        <taxon>Pezizomycotina</taxon>
        <taxon>Sordariomycetes</taxon>
        <taxon>Hypocreomycetidae</taxon>
        <taxon>Glomerellales</taxon>
        <taxon>Plectosphaerellaceae</taxon>
        <taxon>Verticillium</taxon>
    </lineage>
</organism>
<dbReference type="AlphaFoldDB" id="A0A0G4NHK4"/>
<feature type="region of interest" description="Disordered" evidence="1">
    <location>
        <begin position="122"/>
        <end position="142"/>
    </location>
</feature>
<proteinExistence type="predicted"/>
<feature type="non-terminal residue" evidence="2">
    <location>
        <position position="1"/>
    </location>
</feature>
<dbReference type="EMBL" id="CVQI01035119">
    <property type="protein sequence ID" value="CRK45919.1"/>
    <property type="molecule type" value="Genomic_DNA"/>
</dbReference>
<reference evidence="3" key="1">
    <citation type="submission" date="2015-05" db="EMBL/GenBank/DDBJ databases">
        <authorList>
            <person name="Fogelqvist Johan"/>
        </authorList>
    </citation>
    <scope>NUCLEOTIDE SEQUENCE [LARGE SCALE GENOMIC DNA]</scope>
</reference>